<dbReference type="PATRIC" id="fig|1348774.3.peg.2817"/>
<dbReference type="AlphaFoldDB" id="A0A0G3XHR0"/>
<organism evidence="1 2">
    <name type="scientific">Croceicoccus naphthovorans</name>
    <dbReference type="NCBI Taxonomy" id="1348774"/>
    <lineage>
        <taxon>Bacteria</taxon>
        <taxon>Pseudomonadati</taxon>
        <taxon>Pseudomonadota</taxon>
        <taxon>Alphaproteobacteria</taxon>
        <taxon>Sphingomonadales</taxon>
        <taxon>Erythrobacteraceae</taxon>
        <taxon>Croceicoccus</taxon>
    </lineage>
</organism>
<dbReference type="STRING" id="1348774.AB433_13400"/>
<protein>
    <submittedName>
        <fullName evidence="1">Uncharacterized protein</fullName>
    </submittedName>
</protein>
<evidence type="ECO:0000313" key="2">
    <source>
        <dbReference type="Proteomes" id="UP000035287"/>
    </source>
</evidence>
<dbReference type="KEGG" id="cna:AB433_13400"/>
<name>A0A0G3XHR0_9SPHN</name>
<proteinExistence type="predicted"/>
<sequence length="221" mass="22978">MQHWKKVTLAGGGLAMAAGAALLVPGLSTLAADHLDPPARTDPSVDPTPDRAADIADLYAWHTDTSVILALTFAGPQATSQPGTYDRDVLYTINLSNADPRTTADIPIRVRFGPGNVAGSYGVSIGGIPGVSGSLSGAVETNLTKDGVTARAGLFDDPFFFDLQGFKDTAATGTLSFDATRDFFAGQNLTGVVIEIPKDRIANGDNPVDVWATTARFGGQL</sequence>
<dbReference type="Proteomes" id="UP000035287">
    <property type="component" value="Chromosome"/>
</dbReference>
<dbReference type="InterPro" id="IPR025566">
    <property type="entry name" value="DUF4331"/>
</dbReference>
<gene>
    <name evidence="1" type="ORF">AB433_13400</name>
</gene>
<dbReference type="RefSeq" id="WP_047821664.1">
    <property type="nucleotide sequence ID" value="NZ_CP011770.1"/>
</dbReference>
<dbReference type="Pfam" id="PF14224">
    <property type="entry name" value="DUF4331"/>
    <property type="match status" value="1"/>
</dbReference>
<accession>A0A0G3XHR0</accession>
<evidence type="ECO:0000313" key="1">
    <source>
        <dbReference type="EMBL" id="AKM10737.1"/>
    </source>
</evidence>
<dbReference type="EMBL" id="CP011770">
    <property type="protein sequence ID" value="AKM10737.1"/>
    <property type="molecule type" value="Genomic_DNA"/>
</dbReference>
<dbReference type="OrthoDB" id="9791748at2"/>
<keyword evidence="2" id="KW-1185">Reference proteome</keyword>
<reference evidence="1 2" key="1">
    <citation type="submission" date="2015-06" db="EMBL/GenBank/DDBJ databases">
        <authorList>
            <person name="Zeng Y."/>
            <person name="Huang Y."/>
        </authorList>
    </citation>
    <scope>NUCLEOTIDE SEQUENCE [LARGE SCALE GENOMIC DNA]</scope>
    <source>
        <strain evidence="1 2">PQ-2</strain>
    </source>
</reference>